<dbReference type="InterPro" id="IPR049945">
    <property type="entry name" value="AAA_22"/>
</dbReference>
<dbReference type="PANTHER" id="PTHR35894:SF1">
    <property type="entry name" value="PHOSPHORIBULOKINASE _ URIDINE KINASE FAMILY"/>
    <property type="match status" value="1"/>
</dbReference>
<accession>A0A2A4MMX2</accession>
<dbReference type="InterPro" id="IPR036680">
    <property type="entry name" value="SPOR-like_sf"/>
</dbReference>
<dbReference type="Proteomes" id="UP000218172">
    <property type="component" value="Unassembled WGS sequence"/>
</dbReference>
<evidence type="ECO:0000313" key="3">
    <source>
        <dbReference type="Proteomes" id="UP000218172"/>
    </source>
</evidence>
<dbReference type="InterPro" id="IPR007730">
    <property type="entry name" value="SPOR-like_dom"/>
</dbReference>
<evidence type="ECO:0000313" key="2">
    <source>
        <dbReference type="EMBL" id="PCH61097.1"/>
    </source>
</evidence>
<dbReference type="InterPro" id="IPR027417">
    <property type="entry name" value="P-loop_NTPase"/>
</dbReference>
<organism evidence="2 3">
    <name type="scientific">SAR86 cluster bacterium</name>
    <dbReference type="NCBI Taxonomy" id="2030880"/>
    <lineage>
        <taxon>Bacteria</taxon>
        <taxon>Pseudomonadati</taxon>
        <taxon>Pseudomonadota</taxon>
        <taxon>Gammaproteobacteria</taxon>
        <taxon>SAR86 cluster</taxon>
    </lineage>
</organism>
<dbReference type="GO" id="GO:0016887">
    <property type="term" value="F:ATP hydrolysis activity"/>
    <property type="evidence" value="ECO:0007669"/>
    <property type="project" value="InterPro"/>
</dbReference>
<evidence type="ECO:0000259" key="1">
    <source>
        <dbReference type="PROSITE" id="PS51724"/>
    </source>
</evidence>
<dbReference type="PANTHER" id="PTHR35894">
    <property type="entry name" value="GENERAL SECRETION PATHWAY PROTEIN A-RELATED"/>
    <property type="match status" value="1"/>
</dbReference>
<comment type="caution">
    <text evidence="2">The sequence shown here is derived from an EMBL/GenBank/DDBJ whole genome shotgun (WGS) entry which is preliminary data.</text>
</comment>
<gene>
    <name evidence="2" type="ORF">COC19_05055</name>
</gene>
<name>A0A2A4MMX2_9GAMM</name>
<dbReference type="PROSITE" id="PS51724">
    <property type="entry name" value="SPOR"/>
    <property type="match status" value="1"/>
</dbReference>
<dbReference type="Pfam" id="PF13401">
    <property type="entry name" value="AAA_22"/>
    <property type="match status" value="1"/>
</dbReference>
<dbReference type="AlphaFoldDB" id="A0A2A4MMX2"/>
<dbReference type="Pfam" id="PF05036">
    <property type="entry name" value="SPOR"/>
    <property type="match status" value="1"/>
</dbReference>
<reference evidence="3" key="1">
    <citation type="submission" date="2017-08" db="EMBL/GenBank/DDBJ databases">
        <title>A dynamic microbial community with high functional redundancy inhabits the cold, oxic subseafloor aquifer.</title>
        <authorList>
            <person name="Tully B.J."/>
            <person name="Wheat C.G."/>
            <person name="Glazer B.T."/>
            <person name="Huber J.A."/>
        </authorList>
    </citation>
    <scope>NUCLEOTIDE SEQUENCE [LARGE SCALE GENOMIC DNA]</scope>
</reference>
<feature type="domain" description="SPOR" evidence="1">
    <location>
        <begin position="446"/>
        <end position="525"/>
    </location>
</feature>
<proteinExistence type="predicted"/>
<dbReference type="GO" id="GO:0042834">
    <property type="term" value="F:peptidoglycan binding"/>
    <property type="evidence" value="ECO:0007669"/>
    <property type="project" value="InterPro"/>
</dbReference>
<dbReference type="SUPFAM" id="SSF52540">
    <property type="entry name" value="P-loop containing nucleoside triphosphate hydrolases"/>
    <property type="match status" value="1"/>
</dbReference>
<sequence>MSNYVDKLGLSFDPFSGAAQSPPFFLGAGRQYLLDQLVQFASFSSNVVTVTAPLGSGKTSLAEQFSLLIEEESVSVRIKATLFMSRVQLLELICDLLEINRRELLSEDQLLSALVLFSDRLRDSSKTLQLIIDDAHELGVEVIDVIAAFVPWSEESNIHVLFLGESQLLQLLEVASQWKSQASTVAKFQLQGLESDEINAYINFQLQQAGCAEQLALDMALPRSVLDQLCMASKGGLGALGKLIPEQLDIALESQAKPEQSSALKYVAAAAVLGVVLLAVIFSTDDESSRPKQVDGLANRTTLAGPGDLDENIILGGVEPGNTRISVALSPPVNAIEQTETVLAVTPARVEQLASNPNNISLDEPDDAQVLAILNSLADELASQPNNTANDLIDLPEQLLVEAITDEPISSGNGNGSDEQTEPVQSIEPLTETETSEFVYKQRLLAFDATSYTLQLFGSYDQDQAAQFIAEHGDDGGEFYYFETRFQQRPWFVVLFGNFSDRAEATDAIASFSESLRSLQPWARNVGAIQADIRLYGQ</sequence>
<dbReference type="Gene3D" id="3.40.50.300">
    <property type="entry name" value="P-loop containing nucleotide triphosphate hydrolases"/>
    <property type="match status" value="1"/>
</dbReference>
<protein>
    <recommendedName>
        <fullName evidence="1">SPOR domain-containing protein</fullName>
    </recommendedName>
</protein>
<dbReference type="InterPro" id="IPR052026">
    <property type="entry name" value="ExeA_AAA_ATPase_DNA-bind"/>
</dbReference>
<dbReference type="EMBL" id="NVQR01000073">
    <property type="protein sequence ID" value="PCH61097.1"/>
    <property type="molecule type" value="Genomic_DNA"/>
</dbReference>
<dbReference type="Gene3D" id="3.30.70.1070">
    <property type="entry name" value="Sporulation related repeat"/>
    <property type="match status" value="1"/>
</dbReference>